<organism evidence="2">
    <name type="scientific">Amphora coffeiformis</name>
    <dbReference type="NCBI Taxonomy" id="265554"/>
    <lineage>
        <taxon>Eukaryota</taxon>
        <taxon>Sar</taxon>
        <taxon>Stramenopiles</taxon>
        <taxon>Ochrophyta</taxon>
        <taxon>Bacillariophyta</taxon>
        <taxon>Bacillariophyceae</taxon>
        <taxon>Bacillariophycidae</taxon>
        <taxon>Thalassiophysales</taxon>
        <taxon>Catenulaceae</taxon>
        <taxon>Amphora</taxon>
    </lineage>
</organism>
<feature type="domain" description="Methyltransferase type 11" evidence="1">
    <location>
        <begin position="146"/>
        <end position="265"/>
    </location>
</feature>
<sequence length="340" mass="38372">MANNSFVVVAATLSNISFQTKLMRSQVCRSALLLLVWRTSLILLLVANLPVTEATIGGGFSSKHVPTTIEVVPLISNNNNLSSLDHYNTMVGPYKALQVEYHEMAAWYDTFWKGFLDKSMAKPLSILHEWVDETPSSPSSSTITILDVACGTGVFLNKFLTDCQSSDDNPHRLPRKMMGIEPSGAMLKKAKSKFATTSSNDDDDDKENNNNCVVEFRQAPAEKLPLSDRSVDIVCSTNAFHFFRDRQAALAEMKRVLKRGGKLVITDWSNDCPVVRFYHNVIEKIRWRRFKDGYPSPIGTQRMLELVQEAGFEQASIEFYTIRFWIFVLWGMHTITAKKS</sequence>
<dbReference type="Gene3D" id="3.40.50.150">
    <property type="entry name" value="Vaccinia Virus protein VP39"/>
    <property type="match status" value="1"/>
</dbReference>
<protein>
    <recommendedName>
        <fullName evidence="1">Methyltransferase type 11 domain-containing protein</fullName>
    </recommendedName>
</protein>
<dbReference type="EMBL" id="HBIM01010070">
    <property type="protein sequence ID" value="CAE0411040.1"/>
    <property type="molecule type" value="Transcribed_RNA"/>
</dbReference>
<name>A0A7S3L6N9_9STRA</name>
<dbReference type="InterPro" id="IPR013216">
    <property type="entry name" value="Methyltransf_11"/>
</dbReference>
<evidence type="ECO:0000259" key="1">
    <source>
        <dbReference type="Pfam" id="PF08241"/>
    </source>
</evidence>
<evidence type="ECO:0000313" key="2">
    <source>
        <dbReference type="EMBL" id="CAE0411040.1"/>
    </source>
</evidence>
<gene>
    <name evidence="2" type="ORF">ACOF00016_LOCUS8440</name>
</gene>
<dbReference type="Pfam" id="PF08241">
    <property type="entry name" value="Methyltransf_11"/>
    <property type="match status" value="1"/>
</dbReference>
<dbReference type="CDD" id="cd02440">
    <property type="entry name" value="AdoMet_MTases"/>
    <property type="match status" value="1"/>
</dbReference>
<reference evidence="2" key="1">
    <citation type="submission" date="2021-01" db="EMBL/GenBank/DDBJ databases">
        <authorList>
            <person name="Corre E."/>
            <person name="Pelletier E."/>
            <person name="Niang G."/>
            <person name="Scheremetjew M."/>
            <person name="Finn R."/>
            <person name="Kale V."/>
            <person name="Holt S."/>
            <person name="Cochrane G."/>
            <person name="Meng A."/>
            <person name="Brown T."/>
            <person name="Cohen L."/>
        </authorList>
    </citation>
    <scope>NUCLEOTIDE SEQUENCE</scope>
    <source>
        <strain evidence="2">CCMP127</strain>
    </source>
</reference>
<proteinExistence type="predicted"/>
<dbReference type="InterPro" id="IPR029063">
    <property type="entry name" value="SAM-dependent_MTases_sf"/>
</dbReference>
<dbReference type="PANTHER" id="PTHR42912:SF80">
    <property type="entry name" value="METHYLTRANSFERASE DOMAIN-CONTAINING PROTEIN"/>
    <property type="match status" value="1"/>
</dbReference>
<dbReference type="SUPFAM" id="SSF53335">
    <property type="entry name" value="S-adenosyl-L-methionine-dependent methyltransferases"/>
    <property type="match status" value="1"/>
</dbReference>
<dbReference type="GO" id="GO:0008757">
    <property type="term" value="F:S-adenosylmethionine-dependent methyltransferase activity"/>
    <property type="evidence" value="ECO:0007669"/>
    <property type="project" value="InterPro"/>
</dbReference>
<accession>A0A7S3L6N9</accession>
<dbReference type="AlphaFoldDB" id="A0A7S3L6N9"/>
<dbReference type="InterPro" id="IPR050508">
    <property type="entry name" value="Methyltransf_Superfamily"/>
</dbReference>
<dbReference type="PANTHER" id="PTHR42912">
    <property type="entry name" value="METHYLTRANSFERASE"/>
    <property type="match status" value="1"/>
</dbReference>